<comment type="similarity">
    <text evidence="1 8">Belongs to the class-I pyridine nucleotide-disulfide oxidoreductase family.</text>
</comment>
<name>A0ABQ6NRW4_9BACL</name>
<evidence type="ECO:0000256" key="5">
    <source>
        <dbReference type="ARBA" id="ARBA00022827"/>
    </source>
</evidence>
<reference evidence="11 12" key="1">
    <citation type="submission" date="2023-05" db="EMBL/GenBank/DDBJ databases">
        <title>Draft genome of Paenibacillus sp. CCS26.</title>
        <authorList>
            <person name="Akita H."/>
            <person name="Shinto Y."/>
            <person name="Kimura Z."/>
        </authorList>
    </citation>
    <scope>NUCLEOTIDE SEQUENCE [LARGE SCALE GENOMIC DNA]</scope>
    <source>
        <strain evidence="11 12">CCS26</strain>
    </source>
</reference>
<keyword evidence="5 8" id="KW-0274">FAD</keyword>
<evidence type="ECO:0000256" key="3">
    <source>
        <dbReference type="ARBA" id="ARBA00016961"/>
    </source>
</evidence>
<dbReference type="InterPro" id="IPR004099">
    <property type="entry name" value="Pyr_nucl-diS_OxRdtase_dimer"/>
</dbReference>
<dbReference type="PANTHER" id="PTHR22912">
    <property type="entry name" value="DISULFIDE OXIDOREDUCTASE"/>
    <property type="match status" value="1"/>
</dbReference>
<dbReference type="PRINTS" id="PR00411">
    <property type="entry name" value="PNDRDTASEI"/>
</dbReference>
<dbReference type="NCBIfam" id="TIGR01350">
    <property type="entry name" value="lipoamide_DH"/>
    <property type="match status" value="1"/>
</dbReference>
<evidence type="ECO:0000256" key="7">
    <source>
        <dbReference type="ARBA" id="ARBA00049187"/>
    </source>
</evidence>
<keyword evidence="8" id="KW-0560">Oxidoreductase</keyword>
<evidence type="ECO:0000256" key="8">
    <source>
        <dbReference type="RuleBase" id="RU003692"/>
    </source>
</evidence>
<evidence type="ECO:0000256" key="1">
    <source>
        <dbReference type="ARBA" id="ARBA00007532"/>
    </source>
</evidence>
<accession>A0ABQ6NRW4</accession>
<feature type="domain" description="Pyridine nucleotide-disulphide oxidoreductase dimerisation" evidence="9">
    <location>
        <begin position="341"/>
        <end position="450"/>
    </location>
</feature>
<evidence type="ECO:0000259" key="9">
    <source>
        <dbReference type="Pfam" id="PF02852"/>
    </source>
</evidence>
<gene>
    <name evidence="11" type="primary">pdhD_2</name>
    <name evidence="11" type="ORF">PghCCS26_49920</name>
</gene>
<evidence type="ECO:0000259" key="10">
    <source>
        <dbReference type="Pfam" id="PF07992"/>
    </source>
</evidence>
<evidence type="ECO:0000313" key="11">
    <source>
        <dbReference type="EMBL" id="GMK47862.1"/>
    </source>
</evidence>
<evidence type="ECO:0000256" key="4">
    <source>
        <dbReference type="ARBA" id="ARBA00022630"/>
    </source>
</evidence>
<dbReference type="Gene3D" id="3.50.50.60">
    <property type="entry name" value="FAD/NAD(P)-binding domain"/>
    <property type="match status" value="2"/>
</dbReference>
<dbReference type="Pfam" id="PF02852">
    <property type="entry name" value="Pyr_redox_dim"/>
    <property type="match status" value="1"/>
</dbReference>
<keyword evidence="12" id="KW-1185">Reference proteome</keyword>
<dbReference type="EC" id="1.8.1.4" evidence="2 8"/>
<dbReference type="InterPro" id="IPR016156">
    <property type="entry name" value="FAD/NAD-linked_Rdtase_dimer_sf"/>
</dbReference>
<protein>
    <recommendedName>
        <fullName evidence="3 8">Dihydrolipoyl dehydrogenase</fullName>
        <ecNumber evidence="2 8">1.8.1.4</ecNumber>
    </recommendedName>
</protein>
<keyword evidence="6 8" id="KW-0520">NAD</keyword>
<proteinExistence type="inferred from homology"/>
<evidence type="ECO:0000256" key="2">
    <source>
        <dbReference type="ARBA" id="ARBA00012608"/>
    </source>
</evidence>
<dbReference type="InterPro" id="IPR001100">
    <property type="entry name" value="Pyr_nuc-diS_OxRdtase"/>
</dbReference>
<comment type="caution">
    <text evidence="11">The sequence shown here is derived from an EMBL/GenBank/DDBJ whole genome shotgun (WGS) entry which is preliminary data.</text>
</comment>
<dbReference type="Gene3D" id="3.30.390.30">
    <property type="match status" value="1"/>
</dbReference>
<feature type="domain" description="FAD/NAD(P)-binding" evidence="10">
    <location>
        <begin position="8"/>
        <end position="322"/>
    </location>
</feature>
<evidence type="ECO:0000313" key="12">
    <source>
        <dbReference type="Proteomes" id="UP001285921"/>
    </source>
</evidence>
<dbReference type="SUPFAM" id="SSF51905">
    <property type="entry name" value="FAD/NAD(P)-binding domain"/>
    <property type="match status" value="1"/>
</dbReference>
<evidence type="ECO:0000256" key="6">
    <source>
        <dbReference type="ARBA" id="ARBA00023027"/>
    </source>
</evidence>
<dbReference type="RefSeq" id="WP_317981711.1">
    <property type="nucleotide sequence ID" value="NZ_BTCL01000023.1"/>
</dbReference>
<keyword evidence="8" id="KW-0676">Redox-active center</keyword>
<comment type="cofactor">
    <cofactor evidence="8">
        <name>FAD</name>
        <dbReference type="ChEBI" id="CHEBI:57692"/>
    </cofactor>
    <text evidence="8">Binds 1 FAD per subunit.</text>
</comment>
<dbReference type="InterPro" id="IPR023753">
    <property type="entry name" value="FAD/NAD-binding_dom"/>
</dbReference>
<comment type="miscellaneous">
    <text evidence="8">The active site is a redox-active disulfide bond.</text>
</comment>
<comment type="catalytic activity">
    <reaction evidence="7 8">
        <text>N(6)-[(R)-dihydrolipoyl]-L-lysyl-[protein] + NAD(+) = N(6)-[(R)-lipoyl]-L-lysyl-[protein] + NADH + H(+)</text>
        <dbReference type="Rhea" id="RHEA:15045"/>
        <dbReference type="Rhea" id="RHEA-COMP:10474"/>
        <dbReference type="Rhea" id="RHEA-COMP:10475"/>
        <dbReference type="ChEBI" id="CHEBI:15378"/>
        <dbReference type="ChEBI" id="CHEBI:57540"/>
        <dbReference type="ChEBI" id="CHEBI:57945"/>
        <dbReference type="ChEBI" id="CHEBI:83099"/>
        <dbReference type="ChEBI" id="CHEBI:83100"/>
        <dbReference type="EC" id="1.8.1.4"/>
    </reaction>
</comment>
<dbReference type="InterPro" id="IPR006258">
    <property type="entry name" value="Lipoamide_DH"/>
</dbReference>
<sequence>MDRPIETDVLVIGSGPGGYAAAVRSAQLGMKTIVVERGQIGGICTNVGCIPSKALIAEAHRYHSRRLWSRSSSVDSFEEAQAFKEAIVNKQSGGVQYLLKSAGVTVLEGEASFMDEHTARIVQLEKEQVVAFKYAILATGSRPIELQAIPFGSRVLSSTEALSLAGIPESLIVIGGGYIGVELGQMYAKFGSKVTILEGGQQVLPGFEADLVAPVMKQMNADGMTIVTEATAVRAEQDSEGITLHYVRNDVRHSIRADYALVTVGRRPNTDGSLGLDRIGLRTTSKGLLETDKQCRTEVPHVFAIGDITEGPALAHKASYEAIVAAEAIAGLPTMVDYKVIPLVVFSGPELASVGLSETECKAKAIPTIAGRSSFGINGRALAVREPEGFVKVIAHAETGLIMGAQVVGAEASTLVSELSLAIEMGATVEDLALTIHPHPTWGEVIMEAAQNAVKRLAKK</sequence>
<dbReference type="PANTHER" id="PTHR22912:SF160">
    <property type="entry name" value="DIHYDROLIPOYL DEHYDROGENASE"/>
    <property type="match status" value="1"/>
</dbReference>
<dbReference type="SUPFAM" id="SSF55424">
    <property type="entry name" value="FAD/NAD-linked reductases, dimerisation (C-terminal) domain"/>
    <property type="match status" value="1"/>
</dbReference>
<dbReference type="EMBL" id="BTCL01000023">
    <property type="protein sequence ID" value="GMK47862.1"/>
    <property type="molecule type" value="Genomic_DNA"/>
</dbReference>
<keyword evidence="4 8" id="KW-0285">Flavoprotein</keyword>
<organism evidence="11 12">
    <name type="scientific">Paenibacillus glycanilyticus</name>
    <dbReference type="NCBI Taxonomy" id="126569"/>
    <lineage>
        <taxon>Bacteria</taxon>
        <taxon>Bacillati</taxon>
        <taxon>Bacillota</taxon>
        <taxon>Bacilli</taxon>
        <taxon>Bacillales</taxon>
        <taxon>Paenibacillaceae</taxon>
        <taxon>Paenibacillus</taxon>
    </lineage>
</organism>
<dbReference type="InterPro" id="IPR050151">
    <property type="entry name" value="Class-I_Pyr_Nuc-Dis_Oxidored"/>
</dbReference>
<dbReference type="PRINTS" id="PR00368">
    <property type="entry name" value="FADPNR"/>
</dbReference>
<dbReference type="Proteomes" id="UP001285921">
    <property type="component" value="Unassembled WGS sequence"/>
</dbReference>
<dbReference type="Pfam" id="PF07992">
    <property type="entry name" value="Pyr_redox_2"/>
    <property type="match status" value="1"/>
</dbReference>
<dbReference type="InterPro" id="IPR036188">
    <property type="entry name" value="FAD/NAD-bd_sf"/>
</dbReference>
<dbReference type="PIRSF" id="PIRSF000350">
    <property type="entry name" value="Mercury_reductase_MerA"/>
    <property type="match status" value="1"/>
</dbReference>